<dbReference type="InParanoid" id="F4NWB1"/>
<dbReference type="PANTHER" id="PTHR16650:SF6">
    <property type="entry name" value="GH21622P"/>
    <property type="match status" value="1"/>
</dbReference>
<dbReference type="RefSeq" id="XP_006677058.1">
    <property type="nucleotide sequence ID" value="XM_006676995.1"/>
</dbReference>
<evidence type="ECO:0000313" key="6">
    <source>
        <dbReference type="EMBL" id="EGF82799.1"/>
    </source>
</evidence>
<dbReference type="InterPro" id="IPR026188">
    <property type="entry name" value="Lebercilin-like"/>
</dbReference>
<reference evidence="6 7" key="1">
    <citation type="submission" date="2009-12" db="EMBL/GenBank/DDBJ databases">
        <title>The draft genome of Batrachochytrium dendrobatidis.</title>
        <authorList>
            <consortium name="US DOE Joint Genome Institute (JGI-PGF)"/>
            <person name="Kuo A."/>
            <person name="Salamov A."/>
            <person name="Schmutz J."/>
            <person name="Lucas S."/>
            <person name="Pitluck S."/>
            <person name="Rosenblum E."/>
            <person name="Stajich J."/>
            <person name="Eisen M."/>
            <person name="Grigoriev I.V."/>
        </authorList>
    </citation>
    <scope>NUCLEOTIDE SEQUENCE [LARGE SCALE GENOMIC DNA]</scope>
    <source>
        <strain evidence="7">JAM81 / FGSC 10211</strain>
    </source>
</reference>
<dbReference type="GO" id="GO:0042073">
    <property type="term" value="P:intraciliary transport"/>
    <property type="evidence" value="ECO:0000318"/>
    <property type="project" value="GO_Central"/>
</dbReference>
<evidence type="ECO:0000313" key="7">
    <source>
        <dbReference type="Proteomes" id="UP000007241"/>
    </source>
</evidence>
<gene>
    <name evidence="6" type="ORF">BATDEDRAFT_86431</name>
</gene>
<feature type="compositionally biased region" description="Polar residues" evidence="4">
    <location>
        <begin position="56"/>
        <end position="73"/>
    </location>
</feature>
<dbReference type="GeneID" id="18242426"/>
<feature type="region of interest" description="Disordered" evidence="4">
    <location>
        <begin position="1"/>
        <end position="164"/>
    </location>
</feature>
<dbReference type="InterPro" id="IPR028933">
    <property type="entry name" value="Lebercilin_dom"/>
</dbReference>
<name>F4NWB1_BATDJ</name>
<dbReference type="PANTHER" id="PTHR16650">
    <property type="entry name" value="C21ORF13-RELATED"/>
    <property type="match status" value="1"/>
</dbReference>
<feature type="compositionally biased region" description="Polar residues" evidence="4">
    <location>
        <begin position="135"/>
        <end position="160"/>
    </location>
</feature>
<dbReference type="Pfam" id="PF15619">
    <property type="entry name" value="Lebercilin"/>
    <property type="match status" value="1"/>
</dbReference>
<feature type="compositionally biased region" description="Polar residues" evidence="4">
    <location>
        <begin position="82"/>
        <end position="94"/>
    </location>
</feature>
<feature type="coiled-coil region" evidence="3">
    <location>
        <begin position="262"/>
        <end position="371"/>
    </location>
</feature>
<evidence type="ECO:0000256" key="2">
    <source>
        <dbReference type="ARBA" id="ARBA00023054"/>
    </source>
</evidence>
<evidence type="ECO:0000256" key="1">
    <source>
        <dbReference type="ARBA" id="ARBA00010229"/>
    </source>
</evidence>
<sequence length="645" mass="72864">MDAFFSSRPSSHIDDIQPIKNEPNSSILPSTRPKSPRCIQRNITDLTSETHKEAKSVNTKNYTADVLDNTSAKPPTLMAYRPTTSSHIDTSPTEESQETNKHESSTQKQHVLQPSITFKSCINKTPPLHRKQKFGKSSETPKESQGAQFRLARSTQSSKQEIPIQIDNLSKKPVKKHKLDFAHTASESLSEMTRLMQIIDEQKVFISQLRAEQRTLNIVNLRQEKAIQKSDRDRGDMPRVIHAMNEELRVAKIEKSRHMDKISHLQKKTQHQAQEIHRLQNKCNVLHDQILIGKTMDILTLQKQLEQHQAIIEKSKEMNLILERQVRQLEGERDREVAFTKSSVSKLMTELNQAHSEITGLKQKRHDLDRQSMAMSNRSPSRPSPTLYVDDSCKFESIRHHPSKTAASSRNHGHFEHSRGTPLPQLSNHVALCEPVAPKSFSHKKSLRTTRSLLLPLAKESECKYIVPQTLQVSVNHTESSNLLGPNSDIYKPSLKTQATNQVDNFSEPAQHIVSISQNTIHKPAVLTKSQMGVKQPTQLISISNAETLIGATSQNLQIAQTPTIDSPNTRQTSSLQEKKTTDKFVSSNAYNYDIPSIPTSPNTNLQKLPKTMHSQTTTHLEKTDLNSEAIYVAETLSNYSDDFS</sequence>
<feature type="region of interest" description="Disordered" evidence="4">
    <location>
        <begin position="562"/>
        <end position="583"/>
    </location>
</feature>
<feature type="compositionally biased region" description="Polar residues" evidence="4">
    <location>
        <begin position="106"/>
        <end position="123"/>
    </location>
</feature>
<evidence type="ECO:0000259" key="5">
    <source>
        <dbReference type="Pfam" id="PF15619"/>
    </source>
</evidence>
<dbReference type="GO" id="GO:0005930">
    <property type="term" value="C:axoneme"/>
    <property type="evidence" value="ECO:0000318"/>
    <property type="project" value="GO_Central"/>
</dbReference>
<feature type="compositionally biased region" description="Polar residues" evidence="4">
    <location>
        <begin position="562"/>
        <end position="576"/>
    </location>
</feature>
<organism evidence="6 7">
    <name type="scientific">Batrachochytrium dendrobatidis (strain JAM81 / FGSC 10211)</name>
    <name type="common">Frog chytrid fungus</name>
    <dbReference type="NCBI Taxonomy" id="684364"/>
    <lineage>
        <taxon>Eukaryota</taxon>
        <taxon>Fungi</taxon>
        <taxon>Fungi incertae sedis</taxon>
        <taxon>Chytridiomycota</taxon>
        <taxon>Chytridiomycota incertae sedis</taxon>
        <taxon>Chytridiomycetes</taxon>
        <taxon>Rhizophydiales</taxon>
        <taxon>Rhizophydiales incertae sedis</taxon>
        <taxon>Batrachochytrium</taxon>
    </lineage>
</organism>
<evidence type="ECO:0000256" key="3">
    <source>
        <dbReference type="SAM" id="Coils"/>
    </source>
</evidence>
<dbReference type="Proteomes" id="UP000007241">
    <property type="component" value="Unassembled WGS sequence"/>
</dbReference>
<feature type="compositionally biased region" description="Polar residues" evidence="4">
    <location>
        <begin position="22"/>
        <end position="33"/>
    </location>
</feature>
<dbReference type="AlphaFoldDB" id="F4NWB1"/>
<protein>
    <recommendedName>
        <fullName evidence="5">Lebercilin domain-containing protein</fullName>
    </recommendedName>
</protein>
<proteinExistence type="inferred from homology"/>
<dbReference type="OrthoDB" id="2123794at2759"/>
<evidence type="ECO:0000256" key="4">
    <source>
        <dbReference type="SAM" id="MobiDB-lite"/>
    </source>
</evidence>
<feature type="domain" description="Lebercilin" evidence="5">
    <location>
        <begin position="182"/>
        <end position="372"/>
    </location>
</feature>
<dbReference type="EMBL" id="GL882880">
    <property type="protein sequence ID" value="EGF82799.1"/>
    <property type="molecule type" value="Genomic_DNA"/>
</dbReference>
<dbReference type="HOGENOM" id="CLU_424497_0_0_1"/>
<keyword evidence="2 3" id="KW-0175">Coiled coil</keyword>
<keyword evidence="7" id="KW-1185">Reference proteome</keyword>
<comment type="similarity">
    <text evidence="1">Belongs to the LCA5 family.</text>
</comment>
<accession>F4NWB1</accession>